<dbReference type="Gene3D" id="2.160.20.10">
    <property type="entry name" value="Single-stranded right-handed beta-helix, Pectin lyase-like"/>
    <property type="match status" value="1"/>
</dbReference>
<protein>
    <recommendedName>
        <fullName evidence="4">Right handed beta helix domain-containing protein</fullName>
    </recommendedName>
</protein>
<dbReference type="InterPro" id="IPR012334">
    <property type="entry name" value="Pectin_lyas_fold"/>
</dbReference>
<dbReference type="EMBL" id="JAPVOI010000004">
    <property type="protein sequence ID" value="MCZ4093043.1"/>
    <property type="molecule type" value="Genomic_DNA"/>
</dbReference>
<gene>
    <name evidence="2" type="ORF">O3W52_24140</name>
</gene>
<dbReference type="Proteomes" id="UP001079430">
    <property type="component" value="Unassembled WGS sequence"/>
</dbReference>
<feature type="region of interest" description="Disordered" evidence="1">
    <location>
        <begin position="243"/>
        <end position="272"/>
    </location>
</feature>
<evidence type="ECO:0000313" key="2">
    <source>
        <dbReference type="EMBL" id="MCZ4093043.1"/>
    </source>
</evidence>
<proteinExistence type="predicted"/>
<accession>A0ABT4KMG2</accession>
<reference evidence="2" key="1">
    <citation type="submission" date="2022-10" db="EMBL/GenBank/DDBJ databases">
        <title>Whole genome sequencing of three plant growth promoting bacteria isolated from Vachellia tortilis subsp. raddiana in Morocco.</title>
        <authorList>
            <person name="Hnini M."/>
            <person name="Zouagui R."/>
            <person name="Zouagui H."/>
            <person name="Chemao Elfihri M.-W."/>
            <person name="Ibrahimi A."/>
            <person name="Sbabou L."/>
            <person name="Aurag J."/>
        </authorList>
    </citation>
    <scope>NUCLEOTIDE SEQUENCE</scope>
    <source>
        <strain evidence="2">LMR678</strain>
    </source>
</reference>
<dbReference type="SUPFAM" id="SSF51126">
    <property type="entry name" value="Pectin lyase-like"/>
    <property type="match status" value="1"/>
</dbReference>
<evidence type="ECO:0008006" key="4">
    <source>
        <dbReference type="Google" id="ProtNLM"/>
    </source>
</evidence>
<evidence type="ECO:0000313" key="3">
    <source>
        <dbReference type="Proteomes" id="UP001079430"/>
    </source>
</evidence>
<dbReference type="SMART" id="SM00710">
    <property type="entry name" value="PbH1"/>
    <property type="match status" value="3"/>
</dbReference>
<name>A0ABT4KMG2_9HYPH</name>
<organism evidence="2 3">
    <name type="scientific">Sinorhizobium psoraleae</name>
    <dbReference type="NCBI Taxonomy" id="520838"/>
    <lineage>
        <taxon>Bacteria</taxon>
        <taxon>Pseudomonadati</taxon>
        <taxon>Pseudomonadota</taxon>
        <taxon>Alphaproteobacteria</taxon>
        <taxon>Hyphomicrobiales</taxon>
        <taxon>Rhizobiaceae</taxon>
        <taxon>Sinorhizobium/Ensifer group</taxon>
        <taxon>Sinorhizobium</taxon>
    </lineage>
</organism>
<evidence type="ECO:0000256" key="1">
    <source>
        <dbReference type="SAM" id="MobiDB-lite"/>
    </source>
</evidence>
<comment type="caution">
    <text evidence="2">The sequence shown here is derived from an EMBL/GenBank/DDBJ whole genome shotgun (WGS) entry which is preliminary data.</text>
</comment>
<sequence>MRKSGQKITGDGLTSWVQLRSSIPTGVGQLIGIAGLLPTVSGGLPAAFVEDVQIKCVHIDTNAGTNDNGIGGSMCKGIKVRDCYFTNIGRKAVTWQYHVHNNSCLDSTIFSASMEAGGTQSAISTEGENSSITYANGVAGFDWDGDDNTNNTFQNIEITQSGYSGITISNAKRTFCDNIRMTTLGALGRPVIVGRVSKDNTFRGVKVKTSTRGFLIVTSATTISTRFEDCWIESCSGDNMMYSEGPGPSSGTAAERRPTIERLGRSGVPIAR</sequence>
<dbReference type="RefSeq" id="WP_269284169.1">
    <property type="nucleotide sequence ID" value="NZ_JAPVOI010000004.1"/>
</dbReference>
<keyword evidence="3" id="KW-1185">Reference proteome</keyword>
<dbReference type="InterPro" id="IPR006626">
    <property type="entry name" value="PbH1"/>
</dbReference>
<feature type="compositionally biased region" description="Basic and acidic residues" evidence="1">
    <location>
        <begin position="254"/>
        <end position="264"/>
    </location>
</feature>
<dbReference type="InterPro" id="IPR011050">
    <property type="entry name" value="Pectin_lyase_fold/virulence"/>
</dbReference>